<dbReference type="PANTHER" id="PTHR11266:SF80">
    <property type="entry name" value="PEROXISOMAL MEMBRANE PROTEIN 2"/>
    <property type="match status" value="1"/>
</dbReference>
<dbReference type="GO" id="GO:0016020">
    <property type="term" value="C:membrane"/>
    <property type="evidence" value="ECO:0007669"/>
    <property type="project" value="UniProtKB-SubCell"/>
</dbReference>
<evidence type="ECO:0000256" key="2">
    <source>
        <dbReference type="ARBA" id="ARBA00006824"/>
    </source>
</evidence>
<keyword evidence="3 6" id="KW-0812">Transmembrane</keyword>
<evidence type="ECO:0000256" key="3">
    <source>
        <dbReference type="ARBA" id="ARBA00022692"/>
    </source>
</evidence>
<comment type="caution">
    <text evidence="7">The sequence shown here is derived from an EMBL/GenBank/DDBJ whole genome shotgun (WGS) entry which is preliminary data.</text>
</comment>
<dbReference type="InterPro" id="IPR007248">
    <property type="entry name" value="Mpv17_PMP22"/>
</dbReference>
<feature type="transmembrane region" description="Helical" evidence="6">
    <location>
        <begin position="26"/>
        <end position="44"/>
    </location>
</feature>
<comment type="similarity">
    <text evidence="2 6">Belongs to the peroxisomal membrane protein PXMP2/4 family.</text>
</comment>
<dbReference type="PANTHER" id="PTHR11266">
    <property type="entry name" value="PEROXISOMAL MEMBRANE PROTEIN 2, PXMP2 MPV17"/>
    <property type="match status" value="1"/>
</dbReference>
<evidence type="ECO:0000256" key="4">
    <source>
        <dbReference type="ARBA" id="ARBA00022989"/>
    </source>
</evidence>
<gene>
    <name evidence="7" type="ORF">BSTOLATCC_MIC63916</name>
</gene>
<name>A0AAU9KBT5_9CILI</name>
<dbReference type="AlphaFoldDB" id="A0AAU9KBT5"/>
<dbReference type="Proteomes" id="UP001162131">
    <property type="component" value="Unassembled WGS sequence"/>
</dbReference>
<proteinExistence type="inferred from homology"/>
<comment type="caution">
    <text evidence="6">Lacks conserved residue(s) required for the propagation of feature annotation.</text>
</comment>
<evidence type="ECO:0000256" key="1">
    <source>
        <dbReference type="ARBA" id="ARBA00004141"/>
    </source>
</evidence>
<keyword evidence="8" id="KW-1185">Reference proteome</keyword>
<dbReference type="EMBL" id="CAJZBQ010000062">
    <property type="protein sequence ID" value="CAG9335443.1"/>
    <property type="molecule type" value="Genomic_DNA"/>
</dbReference>
<evidence type="ECO:0000256" key="6">
    <source>
        <dbReference type="RuleBase" id="RU363053"/>
    </source>
</evidence>
<evidence type="ECO:0000256" key="5">
    <source>
        <dbReference type="ARBA" id="ARBA00023136"/>
    </source>
</evidence>
<accession>A0AAU9KBT5</accession>
<reference evidence="7" key="1">
    <citation type="submission" date="2021-09" db="EMBL/GenBank/DDBJ databases">
        <authorList>
            <consortium name="AG Swart"/>
            <person name="Singh M."/>
            <person name="Singh A."/>
            <person name="Seah K."/>
            <person name="Emmerich C."/>
        </authorList>
    </citation>
    <scope>NUCLEOTIDE SEQUENCE</scope>
    <source>
        <strain evidence="7">ATCC30299</strain>
    </source>
</reference>
<keyword evidence="4 6" id="KW-1133">Transmembrane helix</keyword>
<evidence type="ECO:0008006" key="9">
    <source>
        <dbReference type="Google" id="ProtNLM"/>
    </source>
</evidence>
<dbReference type="GO" id="GO:0005737">
    <property type="term" value="C:cytoplasm"/>
    <property type="evidence" value="ECO:0007669"/>
    <property type="project" value="TreeGrafter"/>
</dbReference>
<sequence length="83" mass="9870">MFWTNKLEKRPEPISEKLNRDYKPTIYLNFVYWIPASVILYCFVPLQVRALFTSVLTFSWDTFMSYAAHNNLNQRISNMIGSK</sequence>
<comment type="subcellular location">
    <subcellularLocation>
        <location evidence="1">Membrane</location>
        <topology evidence="1">Multi-pass membrane protein</topology>
    </subcellularLocation>
</comment>
<dbReference type="Pfam" id="PF04117">
    <property type="entry name" value="Mpv17_PMP22"/>
    <property type="match status" value="1"/>
</dbReference>
<protein>
    <recommendedName>
        <fullName evidence="9">Mpv17-like protein</fullName>
    </recommendedName>
</protein>
<evidence type="ECO:0000313" key="8">
    <source>
        <dbReference type="Proteomes" id="UP001162131"/>
    </source>
</evidence>
<keyword evidence="5 6" id="KW-0472">Membrane</keyword>
<evidence type="ECO:0000313" key="7">
    <source>
        <dbReference type="EMBL" id="CAG9335443.1"/>
    </source>
</evidence>
<organism evidence="7 8">
    <name type="scientific">Blepharisma stoltei</name>
    <dbReference type="NCBI Taxonomy" id="1481888"/>
    <lineage>
        <taxon>Eukaryota</taxon>
        <taxon>Sar</taxon>
        <taxon>Alveolata</taxon>
        <taxon>Ciliophora</taxon>
        <taxon>Postciliodesmatophora</taxon>
        <taxon>Heterotrichea</taxon>
        <taxon>Heterotrichida</taxon>
        <taxon>Blepharismidae</taxon>
        <taxon>Blepharisma</taxon>
    </lineage>
</organism>